<evidence type="ECO:0000259" key="1">
    <source>
        <dbReference type="Pfam" id="PF00884"/>
    </source>
</evidence>
<gene>
    <name evidence="2" type="ORF">SAMN04488109_3931</name>
</gene>
<sequence>MTKLLRYPIVILLLLPAMISTAQKKMKTENVFIITFDGYRWQELFQGADKALMGEKKYVEDTAALRKNFWAETVVERRQRLMPFFWSVIAKKGQLYGNREYGNQVNCSNGMWFSYPGYNEILCGFSDDARIHSNDKLENPNVTVLEFLNKQPAFKGKVAAFGSWDVFPFIIHEKRSGIPVNAGYAPATGTNLSEREKFLNVLQTELPRPWSEVRMDGFTHHYALEYIAKQKPRVVFISFGETDDFAHGGKYDAYLTSAHQTDKFIEELWNELQSQPAYKDKTTLIITTDHGRGTEPLDNWRSHGTKVGGSDQIWFAVLGPDTPAKGEMKEAGQYYQNQVAKTAATLLGVVYENEKKPGEAITPALPAK</sequence>
<feature type="domain" description="Sulfatase N-terminal" evidence="1">
    <location>
        <begin position="240"/>
        <end position="349"/>
    </location>
</feature>
<dbReference type="RefSeq" id="WP_073137168.1">
    <property type="nucleotide sequence ID" value="NZ_FQWQ01000002.1"/>
</dbReference>
<dbReference type="Pfam" id="PF00884">
    <property type="entry name" value="Sulfatase"/>
    <property type="match status" value="1"/>
</dbReference>
<proteinExistence type="predicted"/>
<dbReference type="InterPro" id="IPR000917">
    <property type="entry name" value="Sulfatase_N"/>
</dbReference>
<dbReference type="Proteomes" id="UP000184212">
    <property type="component" value="Unassembled WGS sequence"/>
</dbReference>
<dbReference type="InterPro" id="IPR017850">
    <property type="entry name" value="Alkaline_phosphatase_core_sf"/>
</dbReference>
<dbReference type="AlphaFoldDB" id="A0A1M5SH57"/>
<organism evidence="2 3">
    <name type="scientific">Chryseolinea serpens</name>
    <dbReference type="NCBI Taxonomy" id="947013"/>
    <lineage>
        <taxon>Bacteria</taxon>
        <taxon>Pseudomonadati</taxon>
        <taxon>Bacteroidota</taxon>
        <taxon>Cytophagia</taxon>
        <taxon>Cytophagales</taxon>
        <taxon>Fulvivirgaceae</taxon>
        <taxon>Chryseolinea</taxon>
    </lineage>
</organism>
<dbReference type="SUPFAM" id="SSF53649">
    <property type="entry name" value="Alkaline phosphatase-like"/>
    <property type="match status" value="1"/>
</dbReference>
<dbReference type="STRING" id="947013.SAMN04488109_3931"/>
<evidence type="ECO:0000313" key="2">
    <source>
        <dbReference type="EMBL" id="SHH37829.1"/>
    </source>
</evidence>
<reference evidence="2 3" key="1">
    <citation type="submission" date="2016-11" db="EMBL/GenBank/DDBJ databases">
        <authorList>
            <person name="Jaros S."/>
            <person name="Januszkiewicz K."/>
            <person name="Wedrychowicz H."/>
        </authorList>
    </citation>
    <scope>NUCLEOTIDE SEQUENCE [LARGE SCALE GENOMIC DNA]</scope>
    <source>
        <strain evidence="2 3">DSM 24574</strain>
    </source>
</reference>
<accession>A0A1M5SH57</accession>
<evidence type="ECO:0000313" key="3">
    <source>
        <dbReference type="Proteomes" id="UP000184212"/>
    </source>
</evidence>
<dbReference type="EMBL" id="FQWQ01000002">
    <property type="protein sequence ID" value="SHH37829.1"/>
    <property type="molecule type" value="Genomic_DNA"/>
</dbReference>
<dbReference type="OrthoDB" id="9791578at2"/>
<dbReference type="Gene3D" id="3.40.720.10">
    <property type="entry name" value="Alkaline Phosphatase, subunit A"/>
    <property type="match status" value="1"/>
</dbReference>
<keyword evidence="3" id="KW-1185">Reference proteome</keyword>
<protein>
    <submittedName>
        <fullName evidence="2">Phosphoglycerate mutase</fullName>
    </submittedName>
</protein>
<name>A0A1M5SH57_9BACT</name>